<evidence type="ECO:0000256" key="7">
    <source>
        <dbReference type="RuleBase" id="RU363032"/>
    </source>
</evidence>
<evidence type="ECO:0000259" key="8">
    <source>
        <dbReference type="PROSITE" id="PS50928"/>
    </source>
</evidence>
<dbReference type="STRING" id="1249481.D641_0105025"/>
<dbReference type="GO" id="GO:0055085">
    <property type="term" value="P:transmembrane transport"/>
    <property type="evidence" value="ECO:0007669"/>
    <property type="project" value="InterPro"/>
</dbReference>
<keyword evidence="2 7" id="KW-0813">Transport</keyword>
<dbReference type="PANTHER" id="PTHR43163">
    <property type="entry name" value="DIPEPTIDE TRANSPORT SYSTEM PERMEASE PROTEIN DPPB-RELATED"/>
    <property type="match status" value="1"/>
</dbReference>
<comment type="caution">
    <text evidence="9">The sequence shown here is derived from an EMBL/GenBank/DDBJ whole genome shotgun (WGS) entry which is preliminary data.</text>
</comment>
<feature type="transmembrane region" description="Helical" evidence="7">
    <location>
        <begin position="97"/>
        <end position="120"/>
    </location>
</feature>
<dbReference type="HOGENOM" id="CLU_036879_0_0_11"/>
<feature type="transmembrane region" description="Helical" evidence="7">
    <location>
        <begin position="277"/>
        <end position="301"/>
    </location>
</feature>
<reference evidence="9 10" key="1">
    <citation type="journal article" date="2013" name="Genome Announc.">
        <title>Draft genome sequence of an Actinobacterium, Brachybacterium muris strain UCD-AY4.</title>
        <authorList>
            <person name="Lo J.R."/>
            <person name="Lang J.M."/>
            <person name="Darling A.E."/>
            <person name="Eisen J.A."/>
            <person name="Coil D.A."/>
        </authorList>
    </citation>
    <scope>NUCLEOTIDE SEQUENCE [LARGE SCALE GENOMIC DNA]</scope>
    <source>
        <strain evidence="9 10">UCD-AY4</strain>
    </source>
</reference>
<dbReference type="Pfam" id="PF19300">
    <property type="entry name" value="BPD_transp_1_N"/>
    <property type="match status" value="1"/>
</dbReference>
<dbReference type="InterPro" id="IPR045621">
    <property type="entry name" value="BPD_transp_1_N"/>
</dbReference>
<feature type="transmembrane region" description="Helical" evidence="7">
    <location>
        <begin position="233"/>
        <end position="257"/>
    </location>
</feature>
<keyword evidence="6 7" id="KW-0472">Membrane</keyword>
<feature type="transmembrane region" description="Helical" evidence="7">
    <location>
        <begin position="12"/>
        <end position="30"/>
    </location>
</feature>
<dbReference type="PANTHER" id="PTHR43163:SF7">
    <property type="entry name" value="DIPEPTIDE-TRANSPORT INTEGRAL MEMBRANE PROTEIN ABC TRANSPORTER DPPB-RELATED"/>
    <property type="match status" value="1"/>
</dbReference>
<sequence length="311" mass="34303">MTWYVLRRVLQMIPVFFGATLLVYFMVFFMPGDPIAALGGDKPLPEAAQIRLREEFNLDKPFLVQYFLYLANIFQGDLGSTFRGQSISKQLADAFPITIRLAIIAIIFESVLGIIAGVISGLRKGTWIDTTFLMLSLLVIAVPTFVLGFVAQFVLGVQLRVMPVNVGRDPSWENLLVPGMVLGAVSFAYVLRLTRTQVAEVASQDHVRTATAKGLPRHRVISAHVLRNSLIPVITYIGIDLGMLMGGAIVTESIFNIPGIGFHLWDAIRAGENTKVVTIVTLLVTVFVIANLIVDILYALLDPRIRYVSKS</sequence>
<dbReference type="OrthoDB" id="3171583at2"/>
<dbReference type="Pfam" id="PF00528">
    <property type="entry name" value="BPD_transp_1"/>
    <property type="match status" value="1"/>
</dbReference>
<evidence type="ECO:0000256" key="1">
    <source>
        <dbReference type="ARBA" id="ARBA00004651"/>
    </source>
</evidence>
<keyword evidence="4 7" id="KW-0812">Transmembrane</keyword>
<protein>
    <submittedName>
        <fullName evidence="9">ABC transporter permease</fullName>
    </submittedName>
</protein>
<evidence type="ECO:0000256" key="4">
    <source>
        <dbReference type="ARBA" id="ARBA00022692"/>
    </source>
</evidence>
<keyword evidence="10" id="KW-1185">Reference proteome</keyword>
<dbReference type="PROSITE" id="PS50928">
    <property type="entry name" value="ABC_TM1"/>
    <property type="match status" value="1"/>
</dbReference>
<feature type="transmembrane region" description="Helical" evidence="7">
    <location>
        <begin position="175"/>
        <end position="191"/>
    </location>
</feature>
<accession>A0A022KWH3</accession>
<dbReference type="RefSeq" id="WP_017822709.1">
    <property type="nucleotide sequence ID" value="NZ_AORC01000005.1"/>
</dbReference>
<name>A0A022KWH3_9MICO</name>
<keyword evidence="5 7" id="KW-1133">Transmembrane helix</keyword>
<evidence type="ECO:0000256" key="3">
    <source>
        <dbReference type="ARBA" id="ARBA00022475"/>
    </source>
</evidence>
<dbReference type="Proteomes" id="UP000019754">
    <property type="component" value="Unassembled WGS sequence"/>
</dbReference>
<dbReference type="GO" id="GO:0005886">
    <property type="term" value="C:plasma membrane"/>
    <property type="evidence" value="ECO:0007669"/>
    <property type="project" value="UniProtKB-SubCell"/>
</dbReference>
<evidence type="ECO:0000313" key="9">
    <source>
        <dbReference type="EMBL" id="EYT50144.1"/>
    </source>
</evidence>
<organism evidence="9 10">
    <name type="scientific">Brachybacterium muris UCD-AY4</name>
    <dbReference type="NCBI Taxonomy" id="1249481"/>
    <lineage>
        <taxon>Bacteria</taxon>
        <taxon>Bacillati</taxon>
        <taxon>Actinomycetota</taxon>
        <taxon>Actinomycetes</taxon>
        <taxon>Micrococcales</taxon>
        <taxon>Dermabacteraceae</taxon>
        <taxon>Brachybacterium</taxon>
    </lineage>
</organism>
<comment type="similarity">
    <text evidence="7">Belongs to the binding-protein-dependent transport system permease family.</text>
</comment>
<feature type="domain" description="ABC transmembrane type-1" evidence="8">
    <location>
        <begin position="95"/>
        <end position="298"/>
    </location>
</feature>
<dbReference type="EMBL" id="AORC01000005">
    <property type="protein sequence ID" value="EYT50144.1"/>
    <property type="molecule type" value="Genomic_DNA"/>
</dbReference>
<evidence type="ECO:0000256" key="5">
    <source>
        <dbReference type="ARBA" id="ARBA00022989"/>
    </source>
</evidence>
<evidence type="ECO:0000256" key="6">
    <source>
        <dbReference type="ARBA" id="ARBA00023136"/>
    </source>
</evidence>
<evidence type="ECO:0000256" key="2">
    <source>
        <dbReference type="ARBA" id="ARBA00022448"/>
    </source>
</evidence>
<dbReference type="InterPro" id="IPR000515">
    <property type="entry name" value="MetI-like"/>
</dbReference>
<proteinExistence type="inferred from homology"/>
<gene>
    <name evidence="9" type="ORF">D641_0105025</name>
</gene>
<dbReference type="InterPro" id="IPR035906">
    <property type="entry name" value="MetI-like_sf"/>
</dbReference>
<dbReference type="CDD" id="cd06261">
    <property type="entry name" value="TM_PBP2"/>
    <property type="match status" value="1"/>
</dbReference>
<dbReference type="Gene3D" id="1.10.3720.10">
    <property type="entry name" value="MetI-like"/>
    <property type="match status" value="1"/>
</dbReference>
<dbReference type="AlphaFoldDB" id="A0A022KWH3"/>
<evidence type="ECO:0000313" key="10">
    <source>
        <dbReference type="Proteomes" id="UP000019754"/>
    </source>
</evidence>
<feature type="transmembrane region" description="Helical" evidence="7">
    <location>
        <begin position="132"/>
        <end position="155"/>
    </location>
</feature>
<keyword evidence="3" id="KW-1003">Cell membrane</keyword>
<comment type="subcellular location">
    <subcellularLocation>
        <location evidence="1 7">Cell membrane</location>
        <topology evidence="1 7">Multi-pass membrane protein</topology>
    </subcellularLocation>
</comment>
<dbReference type="SUPFAM" id="SSF161098">
    <property type="entry name" value="MetI-like"/>
    <property type="match status" value="1"/>
</dbReference>